<dbReference type="Pfam" id="PF12796">
    <property type="entry name" value="Ank_2"/>
    <property type="match status" value="2"/>
</dbReference>
<evidence type="ECO:0000256" key="2">
    <source>
        <dbReference type="PROSITE-ProRule" id="PRU00023"/>
    </source>
</evidence>
<evidence type="ECO:0000259" key="3">
    <source>
        <dbReference type="PROSITE" id="PS50837"/>
    </source>
</evidence>
<dbReference type="Proteomes" id="UP000078237">
    <property type="component" value="Unassembled WGS sequence"/>
</dbReference>
<feature type="domain" description="NACHT" evidence="3">
    <location>
        <begin position="217"/>
        <end position="370"/>
    </location>
</feature>
<dbReference type="VEuPathDB" id="FungiDB:MMYC01_208538"/>
<dbReference type="Gene3D" id="3.40.50.300">
    <property type="entry name" value="P-loop containing nucleotide triphosphate hydrolases"/>
    <property type="match status" value="1"/>
</dbReference>
<accession>A0A175W246</accession>
<keyword evidence="2" id="KW-0040">ANK repeat</keyword>
<dbReference type="InterPro" id="IPR056884">
    <property type="entry name" value="NPHP3-like_N"/>
</dbReference>
<dbReference type="PROSITE" id="PS50297">
    <property type="entry name" value="ANK_REP_REGION"/>
    <property type="match status" value="5"/>
</dbReference>
<sequence>MAELAGTVVGVISLGIQVIQGLVDYYTAYKGQETQSAQTLKRLGHLLNILKVLREQTTNRKFRPDEQSLRNTIERSVCDCEDLINELQQETEKFTKTPSTDIKAVARTAGRRLAYPFRQSTLQKLDENVDEICANLSLTLQVLQQKEIGNVLDDIEDTRALLELIRTSQVSSDIRAWFKAPDASINYNEACKKKHPGTGLWFIKTAAFSTWLNIPNSFIWLNGFAGCGKSVLSSTIIQHAFRHRRLSPGIGLAFFYFTFNDETKQDTSAMLRALIIQLVSQLKDQESLLSSLHQSYRDATPPDHTLLDCLHQLIRKFNHVYVVLDALDESPRHRHREDLLQALEDMRGWSEPGLHLLVTSRDEQDIREQLDPQADQVVLMKNDSIDRDIASFISDHLRRNRRLRKWEKYHDQIERTLTEGAKGVFRWVECQFTALEACPGSKTRLDGLLASLPRTLDKTYERMLSNIEEESADDAKRMLLILCTAKRPLTVAELIDGIAVELGDDPKFNEDSRLMGEEDIRHICPGFIEMDILPDGKTIVRIAHYSVQEYLESDRIRRSGVARFSVEHADANTQVACICLVYLMDALRPYSFPDFDNEISPKYPFAEYAATHWPDHYHEGKDTEAHLHQLTVRLVHDHWAALLSGSFNSGPYFPVDIEQNYASPLVFASMFGLDPVVQILLSDCSPTGRSDAGGKALLAAAAKGHPTTMQLLLDGGADIDYQDSEGAALHYASRSHCSKAVEVLLDWGADIDAQNSQSMTSLHYAVSMSHEQAVRLLLERGANIEVQDSQGRTPLHDAVARGNEQAIQLLLSKGANIEARDFRDKTPLHYAELNRFRQTVLLLLKKAANVEAQNS</sequence>
<dbReference type="PANTHER" id="PTHR10039:SF16">
    <property type="entry name" value="GPI INOSITOL-DEACYLASE"/>
    <property type="match status" value="1"/>
</dbReference>
<organism evidence="4 5">
    <name type="scientific">Madurella mycetomatis</name>
    <dbReference type="NCBI Taxonomy" id="100816"/>
    <lineage>
        <taxon>Eukaryota</taxon>
        <taxon>Fungi</taxon>
        <taxon>Dikarya</taxon>
        <taxon>Ascomycota</taxon>
        <taxon>Pezizomycotina</taxon>
        <taxon>Sordariomycetes</taxon>
        <taxon>Sordariomycetidae</taxon>
        <taxon>Sordariales</taxon>
        <taxon>Sordariales incertae sedis</taxon>
        <taxon>Madurella</taxon>
    </lineage>
</organism>
<dbReference type="InterPro" id="IPR027417">
    <property type="entry name" value="P-loop_NTPase"/>
</dbReference>
<name>A0A175W246_9PEZI</name>
<comment type="caution">
    <text evidence="4">The sequence shown here is derived from an EMBL/GenBank/DDBJ whole genome shotgun (WGS) entry which is preliminary data.</text>
</comment>
<dbReference type="OrthoDB" id="194358at2759"/>
<dbReference type="EMBL" id="LCTW02000167">
    <property type="protein sequence ID" value="KXX77310.1"/>
    <property type="molecule type" value="Genomic_DNA"/>
</dbReference>
<protein>
    <submittedName>
        <fullName evidence="4">Ankyrin repeat, PH and SEC7 domain containing protein secG</fullName>
    </submittedName>
</protein>
<keyword evidence="5" id="KW-1185">Reference proteome</keyword>
<dbReference type="SUPFAM" id="SSF48403">
    <property type="entry name" value="Ankyrin repeat"/>
    <property type="match status" value="1"/>
</dbReference>
<dbReference type="PANTHER" id="PTHR10039">
    <property type="entry name" value="AMELOGENIN"/>
    <property type="match status" value="1"/>
</dbReference>
<dbReference type="InterPro" id="IPR002110">
    <property type="entry name" value="Ankyrin_rpt"/>
</dbReference>
<evidence type="ECO:0000256" key="1">
    <source>
        <dbReference type="ARBA" id="ARBA00022737"/>
    </source>
</evidence>
<dbReference type="PROSITE" id="PS50088">
    <property type="entry name" value="ANK_REPEAT"/>
    <property type="match status" value="5"/>
</dbReference>
<dbReference type="Gene3D" id="1.25.40.20">
    <property type="entry name" value="Ankyrin repeat-containing domain"/>
    <property type="match status" value="2"/>
</dbReference>
<feature type="repeat" description="ANK" evidence="2">
    <location>
        <begin position="724"/>
        <end position="756"/>
    </location>
</feature>
<dbReference type="STRING" id="100816.A0A175W246"/>
<feature type="repeat" description="ANK" evidence="2">
    <location>
        <begin position="757"/>
        <end position="789"/>
    </location>
</feature>
<evidence type="ECO:0000313" key="5">
    <source>
        <dbReference type="Proteomes" id="UP000078237"/>
    </source>
</evidence>
<feature type="repeat" description="ANK" evidence="2">
    <location>
        <begin position="692"/>
        <end position="724"/>
    </location>
</feature>
<evidence type="ECO:0000313" key="4">
    <source>
        <dbReference type="EMBL" id="KXX77310.1"/>
    </source>
</evidence>
<dbReference type="PROSITE" id="PS50837">
    <property type="entry name" value="NACHT"/>
    <property type="match status" value="1"/>
</dbReference>
<feature type="repeat" description="ANK" evidence="2">
    <location>
        <begin position="823"/>
        <end position="855"/>
    </location>
</feature>
<reference evidence="4 5" key="1">
    <citation type="journal article" date="2016" name="Genome Announc.">
        <title>Genome Sequence of Madurella mycetomatis mm55, Isolated from a Human Mycetoma Case in Sudan.</title>
        <authorList>
            <person name="Smit S."/>
            <person name="Derks M.F."/>
            <person name="Bervoets S."/>
            <person name="Fahal A."/>
            <person name="van Leeuwen W."/>
            <person name="van Belkum A."/>
            <person name="van de Sande W.W."/>
        </authorList>
    </citation>
    <scope>NUCLEOTIDE SEQUENCE [LARGE SCALE GENOMIC DNA]</scope>
    <source>
        <strain evidence="5">mm55</strain>
    </source>
</reference>
<feature type="repeat" description="ANK" evidence="2">
    <location>
        <begin position="790"/>
        <end position="822"/>
    </location>
</feature>
<dbReference type="AlphaFoldDB" id="A0A175W246"/>
<proteinExistence type="predicted"/>
<dbReference type="Pfam" id="PF24883">
    <property type="entry name" value="NPHP3_N"/>
    <property type="match status" value="1"/>
</dbReference>
<dbReference type="InterPro" id="IPR036770">
    <property type="entry name" value="Ankyrin_rpt-contain_sf"/>
</dbReference>
<gene>
    <name evidence="4" type="ORF">MMYC01_208538</name>
</gene>
<dbReference type="InterPro" id="IPR007111">
    <property type="entry name" value="NACHT_NTPase"/>
</dbReference>
<dbReference type="SMART" id="SM00248">
    <property type="entry name" value="ANK"/>
    <property type="match status" value="6"/>
</dbReference>
<keyword evidence="1" id="KW-0677">Repeat</keyword>
<dbReference type="InterPro" id="IPR054471">
    <property type="entry name" value="GPIID_WHD"/>
</dbReference>
<dbReference type="SUPFAM" id="SSF52540">
    <property type="entry name" value="P-loop containing nucleoside triphosphate hydrolases"/>
    <property type="match status" value="1"/>
</dbReference>
<dbReference type="Pfam" id="PF22939">
    <property type="entry name" value="WHD_GPIID"/>
    <property type="match status" value="1"/>
</dbReference>